<accession>Q8QNF7</accession>
<proteinExistence type="predicted"/>
<organism evidence="1 2">
    <name type="scientific">Ectocarpus siliculosus virus 1 (isolate New Zealand/Kaikoura/1988)</name>
    <name type="common">EsV-1</name>
    <dbReference type="NCBI Taxonomy" id="654926"/>
    <lineage>
        <taxon>Viruses</taxon>
        <taxon>Varidnaviria</taxon>
        <taxon>Bamfordvirae</taxon>
        <taxon>Nucleocytoviricota</taxon>
        <taxon>Megaviricetes</taxon>
        <taxon>Algavirales</taxon>
        <taxon>Phycodnaviridae</taxon>
        <taxon>Phaeovirus</taxon>
        <taxon>Phaeovirus unasiliculosus</taxon>
        <taxon>Ectocarpus siliculosus virus 1</taxon>
    </lineage>
</organism>
<dbReference type="Proteomes" id="UP000000864">
    <property type="component" value="Segment"/>
</dbReference>
<keyword evidence="2" id="KW-1185">Reference proteome</keyword>
<sequence>MLQSDARSRKHKPLVTLRAPGEHATPFAVANVGVHTINVTPRVGHELGDRLVAVAQLADVHSGQRSFAQSLEDGWKVYVVVVEDADELQVAAGVRRRLQNTTDALPADVAVANSQPSQCSARHHGHQRANASVANLGGGDVEPPDVLVRKQCIEHGFPPTIEIALCELDVGRLQLTTINLRCHWLRSGVRLHPI</sequence>
<dbReference type="KEGG" id="vg:920637"/>
<reference evidence="1 2" key="1">
    <citation type="journal article" date="1995" name="Virology">
        <title>Coat protein of the Ectocarpus siliculosus virus.</title>
        <authorList>
            <person name="Klein M."/>
            <person name="Lanka S.T."/>
            <person name="Knippers R."/>
            <person name="Muller D.G."/>
        </authorList>
    </citation>
    <scope>NUCLEOTIDE SEQUENCE [LARGE SCALE GENOMIC DNA]</scope>
    <source>
        <strain evidence="2">Isolate New Zealand/Kaikoura/1988</strain>
    </source>
</reference>
<evidence type="ECO:0000313" key="2">
    <source>
        <dbReference type="Proteomes" id="UP000000864"/>
    </source>
</evidence>
<gene>
    <name evidence="1" type="primary">ORF 122</name>
</gene>
<organismHost>
    <name type="scientific">Ectocarpus siliculosus</name>
    <name type="common">Brown alga</name>
    <name type="synonym">Conferva siliculosa</name>
    <dbReference type="NCBI Taxonomy" id="2880"/>
</organismHost>
<reference evidence="1 2" key="4">
    <citation type="journal article" date="2000" name="Virology">
        <title>The brown algal virus EsV-1 particle contains a putative hybrid histidine kinase.</title>
        <authorList>
            <person name="Delaroque N."/>
            <person name="Wolf S."/>
            <person name="Muller D.G."/>
            <person name="Knippers R."/>
        </authorList>
    </citation>
    <scope>NUCLEOTIDE SEQUENCE [LARGE SCALE GENOMIC DNA]</scope>
    <source>
        <strain evidence="2">Isolate New Zealand/Kaikoura/1988</strain>
    </source>
</reference>
<protein>
    <submittedName>
        <fullName evidence="1">EsV-1-122</fullName>
    </submittedName>
</protein>
<reference evidence="1 2" key="2">
    <citation type="journal article" date="1998" name="Adv. Virus Res.">
        <title>Viruses in marine brown algae.</title>
        <authorList>
            <person name="Muller D.G."/>
            <person name="Kapp M."/>
            <person name="Knippers R."/>
        </authorList>
    </citation>
    <scope>NUCLEOTIDE SEQUENCE [LARGE SCALE GENOMIC DNA]</scope>
    <source>
        <strain evidence="2">Isolate New Zealand/Kaikoura/1988</strain>
    </source>
</reference>
<name>Q8QNF7_ESV1K</name>
<dbReference type="EMBL" id="AF204951">
    <property type="protein sequence ID" value="AAK14540.1"/>
    <property type="molecule type" value="Genomic_DNA"/>
</dbReference>
<evidence type="ECO:0000313" key="1">
    <source>
        <dbReference type="EMBL" id="AAK14540.1"/>
    </source>
</evidence>
<reference evidence="1 2" key="3">
    <citation type="journal article" date="2000" name="Virology">
        <title>Characterization and immunolocalization of major structural proteins in the brown algal virus EsV-1.</title>
        <authorList>
            <person name="Delaroque N."/>
            <person name="Wolf S."/>
            <person name="Muller D.G."/>
            <person name="Knippers R."/>
        </authorList>
    </citation>
    <scope>NUCLEOTIDE SEQUENCE [LARGE SCALE GENOMIC DNA]</scope>
    <source>
        <strain evidence="2">Isolate New Zealand/Kaikoura/1988</strain>
    </source>
</reference>